<evidence type="ECO:0000256" key="2">
    <source>
        <dbReference type="ARBA" id="ARBA00014024"/>
    </source>
</evidence>
<dbReference type="NCBIfam" id="NF007701">
    <property type="entry name" value="PRK10386.1"/>
    <property type="match status" value="1"/>
</dbReference>
<protein>
    <recommendedName>
        <fullName evidence="2">Curli production assembly/transport component CsgE</fullName>
    </recommendedName>
</protein>
<sequence>MKRLNVFCLSLGLLLAAGVSDVAQADAEDEMKGFIVDNTISHIGHDFYYYFADRLRATSRLDFNLVVRERPDARWGSLITVEFERDVLYRRFLPPNVTQLKEEAIAAADLVKQEVIQRKLQRLLQDTTDLERDEL</sequence>
<dbReference type="RefSeq" id="WP_115274982.1">
    <property type="nucleotide sequence ID" value="NZ_JABTYF010000003.1"/>
</dbReference>
<accession>A0A379KPH2</accession>
<dbReference type="AlphaFoldDB" id="A0A379KPH2"/>
<organism evidence="5 6">
    <name type="scientific">Pseudomonas putida</name>
    <name type="common">Arthrobacter siderocapsulatus</name>
    <dbReference type="NCBI Taxonomy" id="303"/>
    <lineage>
        <taxon>Bacteria</taxon>
        <taxon>Pseudomonadati</taxon>
        <taxon>Pseudomonadota</taxon>
        <taxon>Gammaproteobacteria</taxon>
        <taxon>Pseudomonadales</taxon>
        <taxon>Pseudomonadaceae</taxon>
        <taxon>Pseudomonas</taxon>
    </lineage>
</organism>
<evidence type="ECO:0000313" key="6">
    <source>
        <dbReference type="Proteomes" id="UP000254602"/>
    </source>
</evidence>
<feature type="chain" id="PRO_5016656501" description="Curli production assembly/transport component CsgE" evidence="4">
    <location>
        <begin position="26"/>
        <end position="135"/>
    </location>
</feature>
<name>A0A379KPH2_PSEPU</name>
<feature type="signal peptide" evidence="4">
    <location>
        <begin position="1"/>
        <end position="25"/>
    </location>
</feature>
<dbReference type="Proteomes" id="UP000254602">
    <property type="component" value="Unassembled WGS sequence"/>
</dbReference>
<keyword evidence="3 4" id="KW-0732">Signal</keyword>
<proteinExistence type="predicted"/>
<dbReference type="EMBL" id="UGUY01000001">
    <property type="protein sequence ID" value="SUD69942.1"/>
    <property type="molecule type" value="Genomic_DNA"/>
</dbReference>
<evidence type="ECO:0000313" key="5">
    <source>
        <dbReference type="EMBL" id="SUD69942.1"/>
    </source>
</evidence>
<reference evidence="5 6" key="1">
    <citation type="submission" date="2018-06" db="EMBL/GenBank/DDBJ databases">
        <authorList>
            <consortium name="Pathogen Informatics"/>
            <person name="Doyle S."/>
        </authorList>
    </citation>
    <scope>NUCLEOTIDE SEQUENCE [LARGE SCALE GENOMIC DNA]</scope>
    <source>
        <strain evidence="5 6">NCTC7914</strain>
    </source>
</reference>
<dbReference type="InterPro" id="IPR018900">
    <property type="entry name" value="Curli_CsgE"/>
</dbReference>
<dbReference type="Pfam" id="PF10627">
    <property type="entry name" value="CsgE"/>
    <property type="match status" value="1"/>
</dbReference>
<evidence type="ECO:0000256" key="1">
    <source>
        <dbReference type="ARBA" id="ARBA00003989"/>
    </source>
</evidence>
<evidence type="ECO:0000256" key="4">
    <source>
        <dbReference type="SAM" id="SignalP"/>
    </source>
</evidence>
<evidence type="ECO:0000256" key="3">
    <source>
        <dbReference type="ARBA" id="ARBA00022729"/>
    </source>
</evidence>
<comment type="function">
    <text evidence="1">May be involved in the biogenesis of curli organelles.</text>
</comment>
<gene>
    <name evidence="5" type="ORF">NCTC7914_04091</name>
</gene>